<dbReference type="RefSeq" id="WP_131478570.1">
    <property type="nucleotide sequence ID" value="NZ_SJDL01000002.1"/>
</dbReference>
<proteinExistence type="predicted"/>
<evidence type="ECO:0000313" key="3">
    <source>
        <dbReference type="Proteomes" id="UP000313645"/>
    </source>
</evidence>
<keyword evidence="1" id="KW-1133">Transmembrane helix</keyword>
<keyword evidence="1" id="KW-0812">Transmembrane</keyword>
<evidence type="ECO:0000256" key="1">
    <source>
        <dbReference type="SAM" id="Phobius"/>
    </source>
</evidence>
<evidence type="ECO:0000313" key="2">
    <source>
        <dbReference type="EMBL" id="TBW59142.1"/>
    </source>
</evidence>
<gene>
    <name evidence="2" type="ORF">EZI54_02180</name>
</gene>
<comment type="caution">
    <text evidence="2">The sequence shown here is derived from an EMBL/GenBank/DDBJ whole genome shotgun (WGS) entry which is preliminary data.</text>
</comment>
<reference evidence="2 3" key="1">
    <citation type="submission" date="2019-02" db="EMBL/GenBank/DDBJ databases">
        <title>Marinobacter halodurans sp. nov., a marine bacterium isolated from sea tidal flat.</title>
        <authorList>
            <person name="Yoo Y."/>
            <person name="Lee D.W."/>
            <person name="Kim B.S."/>
            <person name="Kim J.-J."/>
        </authorList>
    </citation>
    <scope>NUCLEOTIDE SEQUENCE [LARGE SCALE GENOMIC DNA]</scope>
    <source>
        <strain evidence="2 3">YJ-S3-2</strain>
    </source>
</reference>
<feature type="transmembrane region" description="Helical" evidence="1">
    <location>
        <begin position="6"/>
        <end position="26"/>
    </location>
</feature>
<evidence type="ECO:0008006" key="4">
    <source>
        <dbReference type="Google" id="ProtNLM"/>
    </source>
</evidence>
<organism evidence="2 3">
    <name type="scientific">Marinobacter halodurans</name>
    <dbReference type="NCBI Taxonomy" id="2528979"/>
    <lineage>
        <taxon>Bacteria</taxon>
        <taxon>Pseudomonadati</taxon>
        <taxon>Pseudomonadota</taxon>
        <taxon>Gammaproteobacteria</taxon>
        <taxon>Pseudomonadales</taxon>
        <taxon>Marinobacteraceae</taxon>
        <taxon>Marinobacter</taxon>
    </lineage>
</organism>
<dbReference type="Proteomes" id="UP000313645">
    <property type="component" value="Unassembled WGS sequence"/>
</dbReference>
<accession>A0ABY1ZS76</accession>
<keyword evidence="1" id="KW-0472">Membrane</keyword>
<protein>
    <recommendedName>
        <fullName evidence="4">DNA topoisomerase I</fullName>
    </recommendedName>
</protein>
<keyword evidence="3" id="KW-1185">Reference proteome</keyword>
<dbReference type="EMBL" id="SJDL01000002">
    <property type="protein sequence ID" value="TBW59142.1"/>
    <property type="molecule type" value="Genomic_DNA"/>
</dbReference>
<name>A0ABY1ZS76_9GAMM</name>
<sequence>MDTTTIVIFFAVIVLLSIAVIVFVQIREKARIERARRAKTLEDTFRLTQRLLDELPPQYLTQDLKSIMLMRADEVCRSLADLKTDLPVKQWADETRTRRQRLEDGADERSPQRIDTPGRAAEVKGLLQSLFRLIEGMQQRNRIESTVARKNLKLVLFLVHKTQADYHVSQAREMIRQNQVRKAIHAYHLASTELGKAKDNPMAVKAIKSFRTRIKELEAMASAQEGDPGKDQEKHRLDKEWDSFLHEEEWKKKADYDD</sequence>